<proteinExistence type="predicted"/>
<protein>
    <submittedName>
        <fullName evidence="2">Uncharacterized protein</fullName>
    </submittedName>
</protein>
<feature type="compositionally biased region" description="Basic and acidic residues" evidence="1">
    <location>
        <begin position="195"/>
        <end position="217"/>
    </location>
</feature>
<reference evidence="2 3" key="1">
    <citation type="submission" date="2019-03" db="EMBL/GenBank/DDBJ databases">
        <title>First draft genome of Liparis tanakae, snailfish: a comprehensive survey of snailfish specific genes.</title>
        <authorList>
            <person name="Kim W."/>
            <person name="Song I."/>
            <person name="Jeong J.-H."/>
            <person name="Kim D."/>
            <person name="Kim S."/>
            <person name="Ryu S."/>
            <person name="Song J.Y."/>
            <person name="Lee S.K."/>
        </authorList>
    </citation>
    <scope>NUCLEOTIDE SEQUENCE [LARGE SCALE GENOMIC DNA]</scope>
    <source>
        <tissue evidence="2">Muscle</tissue>
    </source>
</reference>
<evidence type="ECO:0000313" key="2">
    <source>
        <dbReference type="EMBL" id="TNN66621.1"/>
    </source>
</evidence>
<evidence type="ECO:0000256" key="1">
    <source>
        <dbReference type="SAM" id="MobiDB-lite"/>
    </source>
</evidence>
<organism evidence="2 3">
    <name type="scientific">Liparis tanakae</name>
    <name type="common">Tanaka's snailfish</name>
    <dbReference type="NCBI Taxonomy" id="230148"/>
    <lineage>
        <taxon>Eukaryota</taxon>
        <taxon>Metazoa</taxon>
        <taxon>Chordata</taxon>
        <taxon>Craniata</taxon>
        <taxon>Vertebrata</taxon>
        <taxon>Euteleostomi</taxon>
        <taxon>Actinopterygii</taxon>
        <taxon>Neopterygii</taxon>
        <taxon>Teleostei</taxon>
        <taxon>Neoteleostei</taxon>
        <taxon>Acanthomorphata</taxon>
        <taxon>Eupercaria</taxon>
        <taxon>Perciformes</taxon>
        <taxon>Cottioidei</taxon>
        <taxon>Cottales</taxon>
        <taxon>Liparidae</taxon>
        <taxon>Liparis</taxon>
    </lineage>
</organism>
<dbReference type="Proteomes" id="UP000314294">
    <property type="component" value="Unassembled WGS sequence"/>
</dbReference>
<comment type="caution">
    <text evidence="2">The sequence shown here is derived from an EMBL/GenBank/DDBJ whole genome shotgun (WGS) entry which is preliminary data.</text>
</comment>
<dbReference type="AlphaFoldDB" id="A0A4Z2HM60"/>
<name>A0A4Z2HM60_9TELE</name>
<accession>A0A4Z2HM60</accession>
<dbReference type="EMBL" id="SRLO01000216">
    <property type="protein sequence ID" value="TNN66621.1"/>
    <property type="molecule type" value="Genomic_DNA"/>
</dbReference>
<evidence type="ECO:0000313" key="3">
    <source>
        <dbReference type="Proteomes" id="UP000314294"/>
    </source>
</evidence>
<keyword evidence="3" id="KW-1185">Reference proteome</keyword>
<sequence length="357" mass="39349">MVHSTQTTMLCGRGAVLHAFQRSQRHVEVTVRTVPESAPVLGLHPTVTTRSALHPYLSVEQEADQAFTQLLQDSAGHPLDLSSLHCALSQLGQQEALPLPPECERCGQHLQGLLGLPQLQLQPAVHHQARTVGVTVHGVCYQQQSLTHTQRCDTTAAGTRTQLDKYGLLVSNRVTKASSWCLLLSRLSGAAGRQRDTMRDVHNKKSERKTRWEKQKDFMSGSGGQRIDVPVQLLNCKDTKPSLFVNGRPDLVGVLARGVVFIGQCQLRVQTAAKQQLEQNLLAGGHVLTGAGRLPQLGHVVTQLELHILLQAKQNHRETPVSLSLRCPRSPPEGVLLSDSSRPWLFSKSFQPQWKLI</sequence>
<gene>
    <name evidence="2" type="ORF">EYF80_023155</name>
</gene>
<feature type="region of interest" description="Disordered" evidence="1">
    <location>
        <begin position="195"/>
        <end position="222"/>
    </location>
</feature>